<reference evidence="2 3" key="1">
    <citation type="submission" date="2017-11" db="EMBL/GenBank/DDBJ databases">
        <title>De novo assembly and phasing of dikaryotic genomes from two isolates of Puccinia coronata f. sp. avenae, the causal agent of oat crown rust.</title>
        <authorList>
            <person name="Miller M.E."/>
            <person name="Zhang Y."/>
            <person name="Omidvar V."/>
            <person name="Sperschneider J."/>
            <person name="Schwessinger B."/>
            <person name="Raley C."/>
            <person name="Palmer J.M."/>
            <person name="Garnica D."/>
            <person name="Upadhyaya N."/>
            <person name="Rathjen J."/>
            <person name="Taylor J.M."/>
            <person name="Park R.F."/>
            <person name="Dodds P.N."/>
            <person name="Hirsch C.D."/>
            <person name="Kianian S.F."/>
            <person name="Figueroa M."/>
        </authorList>
    </citation>
    <scope>NUCLEOTIDE SEQUENCE [LARGE SCALE GENOMIC DNA]</scope>
    <source>
        <strain evidence="2">12NC29</strain>
    </source>
</reference>
<organism evidence="2 3">
    <name type="scientific">Puccinia coronata f. sp. avenae</name>
    <dbReference type="NCBI Taxonomy" id="200324"/>
    <lineage>
        <taxon>Eukaryota</taxon>
        <taxon>Fungi</taxon>
        <taxon>Dikarya</taxon>
        <taxon>Basidiomycota</taxon>
        <taxon>Pucciniomycotina</taxon>
        <taxon>Pucciniomycetes</taxon>
        <taxon>Pucciniales</taxon>
        <taxon>Pucciniaceae</taxon>
        <taxon>Puccinia</taxon>
    </lineage>
</organism>
<accession>A0A2N5SF85</accession>
<name>A0A2N5SF85_9BASI</name>
<evidence type="ECO:0000313" key="2">
    <source>
        <dbReference type="EMBL" id="PLW11855.1"/>
    </source>
</evidence>
<evidence type="ECO:0000256" key="1">
    <source>
        <dbReference type="SAM" id="MobiDB-lite"/>
    </source>
</evidence>
<keyword evidence="3" id="KW-1185">Reference proteome</keyword>
<dbReference type="AlphaFoldDB" id="A0A2N5SF85"/>
<comment type="caution">
    <text evidence="2">The sequence shown here is derived from an EMBL/GenBank/DDBJ whole genome shotgun (WGS) entry which is preliminary data.</text>
</comment>
<dbReference type="EMBL" id="PGCJ01001003">
    <property type="protein sequence ID" value="PLW11855.1"/>
    <property type="molecule type" value="Genomic_DNA"/>
</dbReference>
<dbReference type="Proteomes" id="UP000235388">
    <property type="component" value="Unassembled WGS sequence"/>
</dbReference>
<sequence length="303" mass="34338">MKFAEILLLSVTEFVISCRGNFQDQFQAHNALSMNSWSGETSQQLMEGIHHRFTSSSSYDPYSRITNEPTPSRSNSVLPDHFMTEDHAVRPPNYHQHVEPSPGETTSSWPDNRLTNSVMFSTPIHSFENTPLDDDFFKSLPSAEEYVDYFPDGWKTADEWSGLTASSNNEVSRVARGDVSLLDRIHLSEEEKRVHQLIFHSDVLKIPKSGYQLHTSRKTLFEDIWAQRKAESGSILPGLMIKNDELEELANDFNRLQAQGGRVEDSSPSILARLALHQLSLGLKQQKCLKVTQSTEFKPSGRL</sequence>
<proteinExistence type="predicted"/>
<gene>
    <name evidence="2" type="ORF">PCANC_22255</name>
</gene>
<protein>
    <submittedName>
        <fullName evidence="2">Uncharacterized protein</fullName>
    </submittedName>
</protein>
<feature type="compositionally biased region" description="Polar residues" evidence="1">
    <location>
        <begin position="103"/>
        <end position="113"/>
    </location>
</feature>
<evidence type="ECO:0000313" key="3">
    <source>
        <dbReference type="Proteomes" id="UP000235388"/>
    </source>
</evidence>
<feature type="region of interest" description="Disordered" evidence="1">
    <location>
        <begin position="91"/>
        <end position="113"/>
    </location>
</feature>